<dbReference type="Pfam" id="PF00112">
    <property type="entry name" value="Peptidase_C1"/>
    <property type="match status" value="1"/>
</dbReference>
<name>A0A6F9DA20_9ASCI</name>
<dbReference type="InterPro" id="IPR038765">
    <property type="entry name" value="Papain-like_cys_pep_sf"/>
</dbReference>
<keyword evidence="3" id="KW-0378">Hydrolase</keyword>
<dbReference type="InterPro" id="IPR013201">
    <property type="entry name" value="Prot_inhib_I29"/>
</dbReference>
<evidence type="ECO:0000313" key="10">
    <source>
        <dbReference type="EMBL" id="CAB3234514.1"/>
    </source>
</evidence>
<dbReference type="Pfam" id="PF08246">
    <property type="entry name" value="Inhibitor_I29"/>
    <property type="match status" value="1"/>
</dbReference>
<organism evidence="10">
    <name type="scientific">Phallusia mammillata</name>
    <dbReference type="NCBI Taxonomy" id="59560"/>
    <lineage>
        <taxon>Eukaryota</taxon>
        <taxon>Metazoa</taxon>
        <taxon>Chordata</taxon>
        <taxon>Tunicata</taxon>
        <taxon>Ascidiacea</taxon>
        <taxon>Phlebobranchia</taxon>
        <taxon>Ascidiidae</taxon>
        <taxon>Phallusia</taxon>
    </lineage>
</organism>
<feature type="signal peptide" evidence="7">
    <location>
        <begin position="1"/>
        <end position="18"/>
    </location>
</feature>
<evidence type="ECO:0000256" key="2">
    <source>
        <dbReference type="ARBA" id="ARBA00022670"/>
    </source>
</evidence>
<protein>
    <submittedName>
        <fullName evidence="10">Cathepsin L-like</fullName>
    </submittedName>
</protein>
<proteinExistence type="evidence at transcript level"/>
<comment type="similarity">
    <text evidence="1">Belongs to the peptidase C1 family.</text>
</comment>
<feature type="domain" description="Cathepsin propeptide inhibitor" evidence="9">
    <location>
        <begin position="30"/>
        <end position="95"/>
    </location>
</feature>
<dbReference type="PRINTS" id="PR00705">
    <property type="entry name" value="PAPAIN"/>
</dbReference>
<dbReference type="GO" id="GO:0006508">
    <property type="term" value="P:proteolysis"/>
    <property type="evidence" value="ECO:0007669"/>
    <property type="project" value="UniProtKB-KW"/>
</dbReference>
<dbReference type="SUPFAM" id="SSF54001">
    <property type="entry name" value="Cysteine proteinases"/>
    <property type="match status" value="1"/>
</dbReference>
<dbReference type="PROSITE" id="PS00639">
    <property type="entry name" value="THIOL_PROTEASE_HIS"/>
    <property type="match status" value="1"/>
</dbReference>
<dbReference type="GO" id="GO:0008234">
    <property type="term" value="F:cysteine-type peptidase activity"/>
    <property type="evidence" value="ECO:0007669"/>
    <property type="project" value="UniProtKB-KW"/>
</dbReference>
<dbReference type="PANTHER" id="PTHR12411">
    <property type="entry name" value="CYSTEINE PROTEASE FAMILY C1-RELATED"/>
    <property type="match status" value="1"/>
</dbReference>
<feature type="chain" id="PRO_5026349700" evidence="7">
    <location>
        <begin position="19"/>
        <end position="345"/>
    </location>
</feature>
<dbReference type="SMART" id="SM00645">
    <property type="entry name" value="Pept_C1"/>
    <property type="match status" value="1"/>
</dbReference>
<dbReference type="PROSITE" id="PS00139">
    <property type="entry name" value="THIOL_PROTEASE_CYS"/>
    <property type="match status" value="1"/>
</dbReference>
<keyword evidence="2" id="KW-0645">Protease</keyword>
<evidence type="ECO:0000259" key="8">
    <source>
        <dbReference type="SMART" id="SM00645"/>
    </source>
</evidence>
<gene>
    <name evidence="10" type="primary">Ctsll3-002</name>
</gene>
<dbReference type="InterPro" id="IPR013128">
    <property type="entry name" value="Peptidase_C1A"/>
</dbReference>
<sequence length="345" mass="39048">MFFCYFLLVFIFVSGVNAFPSQKSELKDLFNAFKLTYNKTYHYGSAEHDFRFNNFMASIKRINYQNHLNFIKTDDNNSTPVYGITKFSDLSPKEFQDKYLSKPIEQTFPKNESWNVAKYMQVPVTENVWDWRKKKVITPVKDQGGCGSCWAFSTVENVETSWALSGNQVTELSTQEVVDCSNNNYGCKGGSPCNALIWLKNNKIKLAKNNLYPYDGSTEKCRTNMESDGVGVLDYFCESCFGPCPMVEIKKMLPLVHAIGPLAVSVNAISWQDYIGGVIQHHCSFDSANHAVQIVGYNLNEQPPYWIVRNSWGLNFGEEGYLRIKVGDNVCGVANSYSGVKSTYS</sequence>
<dbReference type="InterPro" id="IPR025660">
    <property type="entry name" value="Pept_his_AS"/>
</dbReference>
<dbReference type="SMART" id="SM00848">
    <property type="entry name" value="Inhibitor_I29"/>
    <property type="match status" value="1"/>
</dbReference>
<evidence type="ECO:0000256" key="7">
    <source>
        <dbReference type="SAM" id="SignalP"/>
    </source>
</evidence>
<reference evidence="10" key="1">
    <citation type="submission" date="2020-04" db="EMBL/GenBank/DDBJ databases">
        <authorList>
            <person name="Neveu A P."/>
        </authorList>
    </citation>
    <scope>NUCLEOTIDE SEQUENCE</scope>
    <source>
        <tissue evidence="10">Whole embryo</tissue>
    </source>
</reference>
<keyword evidence="7" id="KW-0732">Signal</keyword>
<keyword evidence="4" id="KW-0788">Thiol protease</keyword>
<dbReference type="InterPro" id="IPR039417">
    <property type="entry name" value="Peptidase_C1A_papain-like"/>
</dbReference>
<dbReference type="InterPro" id="IPR000169">
    <property type="entry name" value="Pept_cys_AS"/>
</dbReference>
<evidence type="ECO:0000256" key="5">
    <source>
        <dbReference type="ARBA" id="ARBA00023145"/>
    </source>
</evidence>
<evidence type="ECO:0000256" key="4">
    <source>
        <dbReference type="ARBA" id="ARBA00022807"/>
    </source>
</evidence>
<accession>A0A6F9DA20</accession>
<evidence type="ECO:0000259" key="9">
    <source>
        <dbReference type="SMART" id="SM00848"/>
    </source>
</evidence>
<dbReference type="InterPro" id="IPR025661">
    <property type="entry name" value="Pept_asp_AS"/>
</dbReference>
<dbReference type="CDD" id="cd02248">
    <property type="entry name" value="Peptidase_C1A"/>
    <property type="match status" value="1"/>
</dbReference>
<dbReference type="PROSITE" id="PS00640">
    <property type="entry name" value="THIOL_PROTEASE_ASN"/>
    <property type="match status" value="1"/>
</dbReference>
<dbReference type="InterPro" id="IPR000668">
    <property type="entry name" value="Peptidase_C1A_C"/>
</dbReference>
<keyword evidence="6" id="KW-1015">Disulfide bond</keyword>
<evidence type="ECO:0000256" key="1">
    <source>
        <dbReference type="ARBA" id="ARBA00008455"/>
    </source>
</evidence>
<evidence type="ECO:0000256" key="6">
    <source>
        <dbReference type="ARBA" id="ARBA00023157"/>
    </source>
</evidence>
<keyword evidence="5" id="KW-0865">Zymogen</keyword>
<feature type="domain" description="Peptidase C1A papain C-terminal" evidence="8">
    <location>
        <begin position="125"/>
        <end position="341"/>
    </location>
</feature>
<dbReference type="Gene3D" id="3.90.70.10">
    <property type="entry name" value="Cysteine proteinases"/>
    <property type="match status" value="1"/>
</dbReference>
<dbReference type="AlphaFoldDB" id="A0A6F9DA20"/>
<evidence type="ECO:0000256" key="3">
    <source>
        <dbReference type="ARBA" id="ARBA00022801"/>
    </source>
</evidence>
<dbReference type="EMBL" id="LR784239">
    <property type="protein sequence ID" value="CAB3234514.1"/>
    <property type="molecule type" value="mRNA"/>
</dbReference>